<feature type="non-terminal residue" evidence="3">
    <location>
        <position position="292"/>
    </location>
</feature>
<dbReference type="EMBL" id="MAVT02003699">
    <property type="protein sequence ID" value="POS68621.1"/>
    <property type="molecule type" value="Genomic_DNA"/>
</dbReference>
<feature type="chain" id="PRO_5015193703" evidence="2">
    <location>
        <begin position="23"/>
        <end position="292"/>
    </location>
</feature>
<dbReference type="Proteomes" id="UP000094444">
    <property type="component" value="Unassembled WGS sequence"/>
</dbReference>
<proteinExistence type="predicted"/>
<reference evidence="3" key="1">
    <citation type="submission" date="2017-09" db="EMBL/GenBank/DDBJ databases">
        <title>Polyketide synthases of a Diaporthe helianthi virulent isolate.</title>
        <authorList>
            <person name="Baroncelli R."/>
        </authorList>
    </citation>
    <scope>NUCLEOTIDE SEQUENCE [LARGE SCALE GENOMIC DNA]</scope>
    <source>
        <strain evidence="3">7/96</strain>
    </source>
</reference>
<comment type="caution">
    <text evidence="3">The sequence shown here is derived from an EMBL/GenBank/DDBJ whole genome shotgun (WGS) entry which is preliminary data.</text>
</comment>
<evidence type="ECO:0000256" key="2">
    <source>
        <dbReference type="SAM" id="SignalP"/>
    </source>
</evidence>
<evidence type="ECO:0000313" key="3">
    <source>
        <dbReference type="EMBL" id="POS68621.1"/>
    </source>
</evidence>
<evidence type="ECO:0000256" key="1">
    <source>
        <dbReference type="SAM" id="MobiDB-lite"/>
    </source>
</evidence>
<gene>
    <name evidence="3" type="ORF">DHEL01_v212985</name>
</gene>
<organism evidence="3 4">
    <name type="scientific">Diaporthe helianthi</name>
    <dbReference type="NCBI Taxonomy" id="158607"/>
    <lineage>
        <taxon>Eukaryota</taxon>
        <taxon>Fungi</taxon>
        <taxon>Dikarya</taxon>
        <taxon>Ascomycota</taxon>
        <taxon>Pezizomycotina</taxon>
        <taxon>Sordariomycetes</taxon>
        <taxon>Sordariomycetidae</taxon>
        <taxon>Diaporthales</taxon>
        <taxon>Diaporthaceae</taxon>
        <taxon>Diaporthe</taxon>
    </lineage>
</organism>
<keyword evidence="2" id="KW-0732">Signal</keyword>
<feature type="region of interest" description="Disordered" evidence="1">
    <location>
        <begin position="238"/>
        <end position="292"/>
    </location>
</feature>
<keyword evidence="4" id="KW-1185">Reference proteome</keyword>
<protein>
    <submittedName>
        <fullName evidence="3">Uncharacterized protein</fullName>
    </submittedName>
</protein>
<feature type="signal peptide" evidence="2">
    <location>
        <begin position="1"/>
        <end position="22"/>
    </location>
</feature>
<evidence type="ECO:0000313" key="4">
    <source>
        <dbReference type="Proteomes" id="UP000094444"/>
    </source>
</evidence>
<accession>A0A2P5HEE8</accession>
<dbReference type="AlphaFoldDB" id="A0A2P5HEE8"/>
<feature type="compositionally biased region" description="Pro residues" evidence="1">
    <location>
        <begin position="281"/>
        <end position="292"/>
    </location>
</feature>
<sequence length="292" mass="31255">MESKMIFLLCALALLLLPYLITQPHHVRVAVAVCCCALFYQSVTSFGDATALDAPSSTIVVTGLLAFFCACAQHPLSWLSLFLNADPADVPPSERPPPISGWFGKPRQLVPATLSSQGGKPKPAASSSDVAAEAVLLAQKLERAEAEKAELAAESARYWNMTQKCMGIVMRAKARRDKVLHKRVCFREAAGADEKTARLEATVEAVKAEAEKAVAEKEKVIEEMDKIIKEKDEVIAQKQREAEQYGQQTTVDGPPQGGNAQPLTTATEPSGAPAAPVDEPSTPPPPPPPPPP</sequence>
<feature type="compositionally biased region" description="Polar residues" evidence="1">
    <location>
        <begin position="258"/>
        <end position="268"/>
    </location>
</feature>
<dbReference type="InParanoid" id="A0A2P5HEE8"/>
<name>A0A2P5HEE8_DIAHE</name>